<dbReference type="PANTHER" id="PTHR45661:SF3">
    <property type="entry name" value="IG-LIKE DOMAIN-CONTAINING PROTEIN"/>
    <property type="match status" value="1"/>
</dbReference>
<dbReference type="Pfam" id="PF13306">
    <property type="entry name" value="LRR_5"/>
    <property type="match status" value="1"/>
</dbReference>
<dbReference type="EMBL" id="CAKOGP040002280">
    <property type="protein sequence ID" value="CAJ1966381.1"/>
    <property type="molecule type" value="Genomic_DNA"/>
</dbReference>
<dbReference type="InterPro" id="IPR032675">
    <property type="entry name" value="LRR_dom_sf"/>
</dbReference>
<evidence type="ECO:0000256" key="2">
    <source>
        <dbReference type="SAM" id="MobiDB-lite"/>
    </source>
</evidence>
<dbReference type="Proteomes" id="UP001295423">
    <property type="component" value="Unassembled WGS sequence"/>
</dbReference>
<name>A0AAD2G9R9_9STRA</name>
<feature type="region of interest" description="Disordered" evidence="2">
    <location>
        <begin position="454"/>
        <end position="485"/>
    </location>
</feature>
<evidence type="ECO:0000313" key="4">
    <source>
        <dbReference type="Proteomes" id="UP001295423"/>
    </source>
</evidence>
<keyword evidence="4" id="KW-1185">Reference proteome</keyword>
<feature type="compositionally biased region" description="Basic and acidic residues" evidence="2">
    <location>
        <begin position="454"/>
        <end position="468"/>
    </location>
</feature>
<dbReference type="InterPro" id="IPR026906">
    <property type="entry name" value="LRR_5"/>
</dbReference>
<organism evidence="3 4">
    <name type="scientific">Cylindrotheca closterium</name>
    <dbReference type="NCBI Taxonomy" id="2856"/>
    <lineage>
        <taxon>Eukaryota</taxon>
        <taxon>Sar</taxon>
        <taxon>Stramenopiles</taxon>
        <taxon>Ochrophyta</taxon>
        <taxon>Bacillariophyta</taxon>
        <taxon>Bacillariophyceae</taxon>
        <taxon>Bacillariophycidae</taxon>
        <taxon>Bacillariales</taxon>
        <taxon>Bacillariaceae</taxon>
        <taxon>Cylindrotheca</taxon>
    </lineage>
</organism>
<accession>A0AAD2G9R9</accession>
<gene>
    <name evidence="3" type="ORF">CYCCA115_LOCUS21965</name>
</gene>
<keyword evidence="1" id="KW-0175">Coiled coil</keyword>
<protein>
    <recommendedName>
        <fullName evidence="5">Leucine-rich repeat protein</fullName>
    </recommendedName>
</protein>
<dbReference type="InterPro" id="IPR053139">
    <property type="entry name" value="Surface_bspA-like"/>
</dbReference>
<proteinExistence type="predicted"/>
<evidence type="ECO:0000256" key="1">
    <source>
        <dbReference type="SAM" id="Coils"/>
    </source>
</evidence>
<evidence type="ECO:0008006" key="5">
    <source>
        <dbReference type="Google" id="ProtNLM"/>
    </source>
</evidence>
<comment type="caution">
    <text evidence="3">The sequence shown here is derived from an EMBL/GenBank/DDBJ whole genome shotgun (WGS) entry which is preliminary data.</text>
</comment>
<feature type="compositionally biased region" description="Acidic residues" evidence="2">
    <location>
        <begin position="469"/>
        <end position="485"/>
    </location>
</feature>
<sequence>MIPAKSTLPRTLDGRFVYMGEGQKVPNNIAGLLIHSSVRVIPRCAFEGCHNLSSVEFQEGVVHIEDSAFSNCTNLESVHLCSSVETIGIAAFLFCLSLQDLTLNDGLAQIGCAAFCGCISLTKVSLPRTVSILQEGTFMNCAGLKEAILPEGLISIGAFSFGNCGSLLPLPTLPESIGSIGYQAFPITNFEKDIEHVEDTKPAAIATSYYHQVNPFALNKGEVSLDHVKVNARRELELHSLQDQLEQFKLENAQLVTKLEGMMKQKDALELEVQCCKQAEHVDDDDFSEALSAAEELISVEDEMVASLTLDDQDLVVQRPYNLTIKSKTKMDSSPPSSTCCGSNIKSCLHEMKKLLGAASPILRLPMKKFAEVDACMDAHHRKMMERRLEYDGTTASATATAAYAETQEARVEFQTMQVVHDETKAAEEEEEEKAFNNDSSTFEVFTLVVDEKKSAEARDEKKSAEARDEGDDDNEDDWIADGFC</sequence>
<dbReference type="PANTHER" id="PTHR45661">
    <property type="entry name" value="SURFACE ANTIGEN"/>
    <property type="match status" value="1"/>
</dbReference>
<dbReference type="Gene3D" id="3.80.10.10">
    <property type="entry name" value="Ribonuclease Inhibitor"/>
    <property type="match status" value="1"/>
</dbReference>
<reference evidence="3" key="1">
    <citation type="submission" date="2023-08" db="EMBL/GenBank/DDBJ databases">
        <authorList>
            <person name="Audoor S."/>
            <person name="Bilcke G."/>
        </authorList>
    </citation>
    <scope>NUCLEOTIDE SEQUENCE</scope>
</reference>
<dbReference type="SUPFAM" id="SSF52058">
    <property type="entry name" value="L domain-like"/>
    <property type="match status" value="1"/>
</dbReference>
<evidence type="ECO:0000313" key="3">
    <source>
        <dbReference type="EMBL" id="CAJ1966381.1"/>
    </source>
</evidence>
<feature type="coiled-coil region" evidence="1">
    <location>
        <begin position="231"/>
        <end position="279"/>
    </location>
</feature>
<dbReference type="AlphaFoldDB" id="A0AAD2G9R9"/>